<comment type="similarity">
    <text evidence="1">Belongs to the UPF0065 (bug) family.</text>
</comment>
<dbReference type="Proteomes" id="UP000035170">
    <property type="component" value="Unassembled WGS sequence"/>
</dbReference>
<keyword evidence="3" id="KW-0675">Receptor</keyword>
<protein>
    <submittedName>
        <fullName evidence="3">Tripartite tricarboxylate transporter family receptor</fullName>
    </submittedName>
</protein>
<sequence length="325" mass="34908">MRRHFLSFGFAMLAALPLAGLAQGSFPGKPIRIVVTAQAGGANDFVARLIGEHAAKALGQPFIVDNRAGANGAVGLGEVARAAPDGYTIAVTLGDSLINNVALYRTLPYDPQRDFVFLTQVVRSPAILSANLELGVKDMEGFRKLLARPDQKLSYGTWGPGGLGHLAGEALNRKLDAHMVHVPQRGEAPVMADLLSNTVSVGLTSAGLARQHVQAGKIVPLAIMGRERSAVLPQVPTMRELGFDDPLFEAAVWIAFVAPARTPPAVVERLTVALRAAAAMPEVQARMAERGLEMLNTTPEQFSANYRRDFDVITRRMREFGIEAQ</sequence>
<evidence type="ECO:0000313" key="3">
    <source>
        <dbReference type="EMBL" id="KLN53629.1"/>
    </source>
</evidence>
<dbReference type="Gene3D" id="3.40.190.10">
    <property type="entry name" value="Periplasmic binding protein-like II"/>
    <property type="match status" value="1"/>
</dbReference>
<dbReference type="CDD" id="cd07012">
    <property type="entry name" value="PBP2_Bug_TTT"/>
    <property type="match status" value="1"/>
</dbReference>
<dbReference type="SUPFAM" id="SSF53850">
    <property type="entry name" value="Periplasmic binding protein-like II"/>
    <property type="match status" value="1"/>
</dbReference>
<dbReference type="Gene3D" id="3.40.190.150">
    <property type="entry name" value="Bordetella uptake gene, domain 1"/>
    <property type="match status" value="1"/>
</dbReference>
<evidence type="ECO:0000256" key="2">
    <source>
        <dbReference type="SAM" id="SignalP"/>
    </source>
</evidence>
<dbReference type="InterPro" id="IPR042100">
    <property type="entry name" value="Bug_dom1"/>
</dbReference>
<evidence type="ECO:0000256" key="1">
    <source>
        <dbReference type="ARBA" id="ARBA00006987"/>
    </source>
</evidence>
<evidence type="ECO:0000313" key="4">
    <source>
        <dbReference type="Proteomes" id="UP000035170"/>
    </source>
</evidence>
<organism evidence="3 4">
    <name type="scientific">Variovorax paradoxus</name>
    <dbReference type="NCBI Taxonomy" id="34073"/>
    <lineage>
        <taxon>Bacteria</taxon>
        <taxon>Pseudomonadati</taxon>
        <taxon>Pseudomonadota</taxon>
        <taxon>Betaproteobacteria</taxon>
        <taxon>Burkholderiales</taxon>
        <taxon>Comamonadaceae</taxon>
        <taxon>Variovorax</taxon>
    </lineage>
</organism>
<gene>
    <name evidence="3" type="ORF">VPARA_53150</name>
</gene>
<accession>A0A0H2LTT5</accession>
<dbReference type="PIRSF" id="PIRSF017082">
    <property type="entry name" value="YflP"/>
    <property type="match status" value="1"/>
</dbReference>
<feature type="signal peptide" evidence="2">
    <location>
        <begin position="1"/>
        <end position="22"/>
    </location>
</feature>
<keyword evidence="2" id="KW-0732">Signal</keyword>
<dbReference type="PANTHER" id="PTHR42928">
    <property type="entry name" value="TRICARBOXYLATE-BINDING PROTEIN"/>
    <property type="match status" value="1"/>
</dbReference>
<dbReference type="Pfam" id="PF03401">
    <property type="entry name" value="TctC"/>
    <property type="match status" value="1"/>
</dbReference>
<comment type="caution">
    <text evidence="3">The sequence shown here is derived from an EMBL/GenBank/DDBJ whole genome shotgun (WGS) entry which is preliminary data.</text>
</comment>
<dbReference type="PATRIC" id="fig|34073.19.peg.5432"/>
<reference evidence="3 4" key="1">
    <citation type="submission" date="2015-03" db="EMBL/GenBank/DDBJ databases">
        <title>Genome sequence of Variovorax paradoxus TBEA6.</title>
        <authorList>
            <person name="Poehlein A."/>
            <person name="Schuldes J."/>
            <person name="Wuebbeler J.H."/>
            <person name="Hiessl S."/>
            <person name="Steinbuechel A."/>
            <person name="Daniel R."/>
        </authorList>
    </citation>
    <scope>NUCLEOTIDE SEQUENCE [LARGE SCALE GENOMIC DNA]</scope>
    <source>
        <strain evidence="3 4">TBEA6</strain>
    </source>
</reference>
<dbReference type="InterPro" id="IPR005064">
    <property type="entry name" value="BUG"/>
</dbReference>
<dbReference type="AlphaFoldDB" id="A0A0H2LTT5"/>
<proteinExistence type="inferred from homology"/>
<name>A0A0H2LTT5_VARPD</name>
<dbReference type="EMBL" id="JZWI01000032">
    <property type="protein sequence ID" value="KLN53629.1"/>
    <property type="molecule type" value="Genomic_DNA"/>
</dbReference>
<dbReference type="PANTHER" id="PTHR42928:SF5">
    <property type="entry name" value="BLR1237 PROTEIN"/>
    <property type="match status" value="1"/>
</dbReference>
<feature type="chain" id="PRO_5002596265" evidence="2">
    <location>
        <begin position="23"/>
        <end position="325"/>
    </location>
</feature>
<keyword evidence="4" id="KW-1185">Reference proteome</keyword>